<dbReference type="EMBL" id="FO704551">
    <property type="protein sequence ID" value="CDG21695.1"/>
    <property type="molecule type" value="Genomic_DNA"/>
</dbReference>
<accession>A0A068R6F1</accession>
<evidence type="ECO:0000256" key="2">
    <source>
        <dbReference type="ARBA" id="ARBA00022452"/>
    </source>
</evidence>
<dbReference type="RefSeq" id="WP_045958804.1">
    <property type="nucleotide sequence ID" value="NZ_FO704551.1"/>
</dbReference>
<keyword evidence="2" id="KW-1134">Transmembrane beta strand</keyword>
<dbReference type="InterPro" id="IPR000758">
    <property type="entry name" value="Enterovir_OMP"/>
</dbReference>
<comment type="subcellular location">
    <subcellularLocation>
        <location evidence="1">Cell outer membrane</location>
        <topology evidence="1">Multi-pass membrane protein</topology>
    </subcellularLocation>
</comment>
<evidence type="ECO:0000313" key="8">
    <source>
        <dbReference type="EMBL" id="CDG21695.1"/>
    </source>
</evidence>
<keyword evidence="5" id="KW-0472">Membrane</keyword>
<evidence type="ECO:0000313" key="9">
    <source>
        <dbReference type="Proteomes" id="UP000032735"/>
    </source>
</evidence>
<organism evidence="8 9">
    <name type="scientific">Xenorhabdus poinarii G6</name>
    <dbReference type="NCBI Taxonomy" id="1354304"/>
    <lineage>
        <taxon>Bacteria</taxon>
        <taxon>Pseudomonadati</taxon>
        <taxon>Pseudomonadota</taxon>
        <taxon>Gammaproteobacteria</taxon>
        <taxon>Enterobacterales</taxon>
        <taxon>Morganellaceae</taxon>
        <taxon>Xenorhabdus</taxon>
    </lineage>
</organism>
<dbReference type="PANTHER" id="PTHR35892:SF2">
    <property type="entry name" value="OUTER MEMBRANE PROTEIN PAGN"/>
    <property type="match status" value="1"/>
</dbReference>
<dbReference type="Proteomes" id="UP000032735">
    <property type="component" value="Chromosome"/>
</dbReference>
<proteinExistence type="predicted"/>
<feature type="domain" description="Outer membrane protein beta-barrel" evidence="7">
    <location>
        <begin position="14"/>
        <end position="180"/>
    </location>
</feature>
<protein>
    <submittedName>
        <fullName evidence="8">Attachment invasion locus protein</fullName>
    </submittedName>
</protein>
<keyword evidence="3" id="KW-0812">Transmembrane</keyword>
<dbReference type="KEGG" id="xpo:XPG1_2040"/>
<feature type="signal peptide" evidence="6">
    <location>
        <begin position="1"/>
        <end position="23"/>
    </location>
</feature>
<reference evidence="8 9" key="1">
    <citation type="submission" date="2013-07" db="EMBL/GenBank/DDBJ databases">
        <authorList>
            <person name="Genoscope - CEA"/>
        </authorList>
    </citation>
    <scope>NUCLEOTIDE SEQUENCE [LARGE SCALE GENOMIC DNA]</scope>
    <source>
        <strain evidence="8 9">G6</strain>
    </source>
</reference>
<dbReference type="PROSITE" id="PS00695">
    <property type="entry name" value="ENT_VIR_OMP_2"/>
    <property type="match status" value="1"/>
</dbReference>
<evidence type="ECO:0000256" key="6">
    <source>
        <dbReference type="SAM" id="SignalP"/>
    </source>
</evidence>
<name>A0A068R6F1_9GAMM</name>
<dbReference type="HOGENOM" id="CLU_099385_1_0_6"/>
<dbReference type="GO" id="GO:0044384">
    <property type="term" value="C:host outer membrane"/>
    <property type="evidence" value="ECO:0007669"/>
    <property type="project" value="InterPro"/>
</dbReference>
<evidence type="ECO:0000256" key="4">
    <source>
        <dbReference type="ARBA" id="ARBA00022729"/>
    </source>
</evidence>
<dbReference type="InterPro" id="IPR011250">
    <property type="entry name" value="OMP/PagP_B-barrel"/>
</dbReference>
<evidence type="ECO:0000256" key="5">
    <source>
        <dbReference type="ARBA" id="ARBA00023136"/>
    </source>
</evidence>
<gene>
    <name evidence="8" type="primary">ail</name>
    <name evidence="8" type="ORF">XPG1_2040</name>
</gene>
<dbReference type="PROSITE" id="PS00694">
    <property type="entry name" value="ENT_VIR_OMP_1"/>
    <property type="match status" value="1"/>
</dbReference>
<evidence type="ECO:0000259" key="7">
    <source>
        <dbReference type="Pfam" id="PF13505"/>
    </source>
</evidence>
<dbReference type="SUPFAM" id="SSF56925">
    <property type="entry name" value="OMPA-like"/>
    <property type="match status" value="1"/>
</dbReference>
<dbReference type="OrthoDB" id="5873117at2"/>
<sequence>MKKLVLISLISTGIAFVSISANAAGESTISAGYAQSHVKFDGDKLKENPKGFNVKYRYEFDDHWGVIGSFTYTHQGYEYYHGGHKTATIDLDYYALTAGPVYRINDYVSAYGLIGPAHGKVEGKDRIQGVSNSESKTELAYAAGVQINPIPNVAIDTAYEYSKIGEFKVGTWMVGVGYRF</sequence>
<evidence type="ECO:0000256" key="3">
    <source>
        <dbReference type="ARBA" id="ARBA00022692"/>
    </source>
</evidence>
<dbReference type="STRING" id="1354304.XPG1_2040"/>
<dbReference type="Pfam" id="PF13505">
    <property type="entry name" value="OMP_b-brl"/>
    <property type="match status" value="1"/>
</dbReference>
<dbReference type="Gene3D" id="2.40.160.20">
    <property type="match status" value="1"/>
</dbReference>
<keyword evidence="9" id="KW-1185">Reference proteome</keyword>
<dbReference type="AlphaFoldDB" id="A0A068R6F1"/>
<keyword evidence="4 6" id="KW-0732">Signal</keyword>
<dbReference type="PRINTS" id="PR00316">
    <property type="entry name" value="ENTEROVIROMP"/>
</dbReference>
<feature type="chain" id="PRO_5001654595" evidence="6">
    <location>
        <begin position="24"/>
        <end position="180"/>
    </location>
</feature>
<dbReference type="InterPro" id="IPR051723">
    <property type="entry name" value="Bact_OM_Invasion-Related"/>
</dbReference>
<dbReference type="PANTHER" id="PTHR35892">
    <property type="entry name" value="OUTER MEMBRANE PROTEIN PAGN-RELATED"/>
    <property type="match status" value="1"/>
</dbReference>
<evidence type="ECO:0000256" key="1">
    <source>
        <dbReference type="ARBA" id="ARBA00004571"/>
    </source>
</evidence>
<dbReference type="GO" id="GO:0009279">
    <property type="term" value="C:cell outer membrane"/>
    <property type="evidence" value="ECO:0007669"/>
    <property type="project" value="UniProtKB-SubCell"/>
</dbReference>
<dbReference type="InterPro" id="IPR027385">
    <property type="entry name" value="Beta-barrel_OMP"/>
</dbReference>